<evidence type="ECO:0000256" key="4">
    <source>
        <dbReference type="ARBA" id="ARBA00023136"/>
    </source>
</evidence>
<dbReference type="InterPro" id="IPR051784">
    <property type="entry name" value="Nod_factor_ABC_transporter"/>
</dbReference>
<accession>A0ABU2NNA1</accession>
<name>A0ABU2NNA1_9ACTN</name>
<evidence type="ECO:0000256" key="6">
    <source>
        <dbReference type="RuleBase" id="RU361157"/>
    </source>
</evidence>
<evidence type="ECO:0000256" key="5">
    <source>
        <dbReference type="ARBA" id="ARBA00023251"/>
    </source>
</evidence>
<evidence type="ECO:0000259" key="7">
    <source>
        <dbReference type="PROSITE" id="PS51012"/>
    </source>
</evidence>
<comment type="subcellular location">
    <subcellularLocation>
        <location evidence="6">Cell membrane</location>
        <topology evidence="6">Multi-pass membrane protein</topology>
    </subcellularLocation>
    <subcellularLocation>
        <location evidence="1">Membrane</location>
        <topology evidence="1">Multi-pass membrane protein</topology>
    </subcellularLocation>
</comment>
<feature type="domain" description="ABC transmembrane type-2" evidence="7">
    <location>
        <begin position="39"/>
        <end position="266"/>
    </location>
</feature>
<sequence length="267" mass="28469">MSAVGDVTKTHRIGLLATVRHCLTLCGRNLLHLKSSPGEIVGFALVQPLMIIGLLVYVFGGAIAGSSEQYLQYALPGLLVQASVFAVLATGSGLHQDITNGVFDRLRSLPIARIAPLVGHLLGTLVRVTAGVLAMLIVGAMQGFEVKTDIVRTVLGLLLALVFASSMAWMSMLVGLLAKSASTVYLFSGVLLFPLTFGSNIFVKTMTMPGWLQAWAEVNPITHAATAIRGLMTGTPLGNSVWWTLGWTVALTLLFAPLALRAYRRQV</sequence>
<gene>
    <name evidence="8" type="ORF">RM572_02755</name>
</gene>
<comment type="caution">
    <text evidence="8">The sequence shown here is derived from an EMBL/GenBank/DDBJ whole genome shotgun (WGS) entry which is preliminary data.</text>
</comment>
<evidence type="ECO:0000256" key="2">
    <source>
        <dbReference type="ARBA" id="ARBA00022692"/>
    </source>
</evidence>
<dbReference type="EMBL" id="JAVREQ010000001">
    <property type="protein sequence ID" value="MDT0377693.1"/>
    <property type="molecule type" value="Genomic_DNA"/>
</dbReference>
<dbReference type="PANTHER" id="PTHR43229">
    <property type="entry name" value="NODULATION PROTEIN J"/>
    <property type="match status" value="1"/>
</dbReference>
<feature type="transmembrane region" description="Helical" evidence="6">
    <location>
        <begin position="70"/>
        <end position="94"/>
    </location>
</feature>
<evidence type="ECO:0000256" key="3">
    <source>
        <dbReference type="ARBA" id="ARBA00022989"/>
    </source>
</evidence>
<organism evidence="8 9">
    <name type="scientific">Streptomyces hazeniae</name>
    <dbReference type="NCBI Taxonomy" id="3075538"/>
    <lineage>
        <taxon>Bacteria</taxon>
        <taxon>Bacillati</taxon>
        <taxon>Actinomycetota</taxon>
        <taxon>Actinomycetes</taxon>
        <taxon>Kitasatosporales</taxon>
        <taxon>Streptomycetaceae</taxon>
        <taxon>Streptomyces</taxon>
    </lineage>
</organism>
<dbReference type="InterPro" id="IPR013525">
    <property type="entry name" value="ABC2_TM"/>
</dbReference>
<dbReference type="InterPro" id="IPR000412">
    <property type="entry name" value="ABC_2_transport"/>
</dbReference>
<dbReference type="PIRSF" id="PIRSF006648">
    <property type="entry name" value="DrrB"/>
    <property type="match status" value="1"/>
</dbReference>
<feature type="transmembrane region" description="Helical" evidence="6">
    <location>
        <begin position="150"/>
        <end position="177"/>
    </location>
</feature>
<dbReference type="Proteomes" id="UP001183414">
    <property type="component" value="Unassembled WGS sequence"/>
</dbReference>
<dbReference type="Pfam" id="PF01061">
    <property type="entry name" value="ABC2_membrane"/>
    <property type="match status" value="1"/>
</dbReference>
<dbReference type="RefSeq" id="WP_311671624.1">
    <property type="nucleotide sequence ID" value="NZ_JAVREQ010000001.1"/>
</dbReference>
<comment type="similarity">
    <text evidence="6">Belongs to the ABC-2 integral membrane protein family.</text>
</comment>
<keyword evidence="2 6" id="KW-0812">Transmembrane</keyword>
<protein>
    <recommendedName>
        <fullName evidence="6">Transport permease protein</fullName>
    </recommendedName>
</protein>
<feature type="transmembrane region" description="Helical" evidence="6">
    <location>
        <begin position="40"/>
        <end position="64"/>
    </location>
</feature>
<evidence type="ECO:0000313" key="9">
    <source>
        <dbReference type="Proteomes" id="UP001183414"/>
    </source>
</evidence>
<keyword evidence="3 6" id="KW-1133">Transmembrane helix</keyword>
<reference evidence="9" key="1">
    <citation type="submission" date="2023-07" db="EMBL/GenBank/DDBJ databases">
        <title>30 novel species of actinomycetes from the DSMZ collection.</title>
        <authorList>
            <person name="Nouioui I."/>
        </authorList>
    </citation>
    <scope>NUCLEOTIDE SEQUENCE [LARGE SCALE GENOMIC DNA]</scope>
    <source>
        <strain evidence="9">DSM 42041</strain>
    </source>
</reference>
<proteinExistence type="inferred from homology"/>
<dbReference type="PANTHER" id="PTHR43229:SF2">
    <property type="entry name" value="NODULATION PROTEIN J"/>
    <property type="match status" value="1"/>
</dbReference>
<evidence type="ECO:0000256" key="1">
    <source>
        <dbReference type="ARBA" id="ARBA00004141"/>
    </source>
</evidence>
<feature type="transmembrane region" description="Helical" evidence="6">
    <location>
        <begin position="241"/>
        <end position="260"/>
    </location>
</feature>
<evidence type="ECO:0000313" key="8">
    <source>
        <dbReference type="EMBL" id="MDT0377693.1"/>
    </source>
</evidence>
<keyword evidence="5" id="KW-0046">Antibiotic resistance</keyword>
<dbReference type="PROSITE" id="PS51012">
    <property type="entry name" value="ABC_TM2"/>
    <property type="match status" value="1"/>
</dbReference>
<dbReference type="InterPro" id="IPR047817">
    <property type="entry name" value="ABC2_TM_bact-type"/>
</dbReference>
<keyword evidence="6" id="KW-1003">Cell membrane</keyword>
<feature type="transmembrane region" description="Helical" evidence="6">
    <location>
        <begin position="184"/>
        <end position="203"/>
    </location>
</feature>
<keyword evidence="9" id="KW-1185">Reference proteome</keyword>
<feature type="transmembrane region" description="Helical" evidence="6">
    <location>
        <begin position="114"/>
        <end position="138"/>
    </location>
</feature>
<keyword evidence="4 6" id="KW-0472">Membrane</keyword>
<keyword evidence="6" id="KW-0813">Transport</keyword>